<dbReference type="InterPro" id="IPR029016">
    <property type="entry name" value="GAF-like_dom_sf"/>
</dbReference>
<dbReference type="SUPFAM" id="SSF49879">
    <property type="entry name" value="SMAD/FHA domain"/>
    <property type="match status" value="1"/>
</dbReference>
<reference evidence="2" key="1">
    <citation type="thesis" date="2020" institute="Technische Universitat Dresden" country="Dresden, Germany">
        <title>The Agarolytic System of Microbulbifer elongatus PORT2, Isolated from Batu Karas, Pangandaran West Java Indonesia.</title>
        <authorList>
            <person name="Anggraeni S.R."/>
        </authorList>
    </citation>
    <scope>NUCLEOTIDE SEQUENCE</scope>
    <source>
        <strain evidence="2">PORT2</strain>
    </source>
</reference>
<evidence type="ECO:0000313" key="2">
    <source>
        <dbReference type="EMBL" id="MCQ3830839.1"/>
    </source>
</evidence>
<dbReference type="SMART" id="SM00240">
    <property type="entry name" value="FHA"/>
    <property type="match status" value="1"/>
</dbReference>
<dbReference type="SUPFAM" id="SSF55781">
    <property type="entry name" value="GAF domain-like"/>
    <property type="match status" value="1"/>
</dbReference>
<organism evidence="2 3">
    <name type="scientific">Microbulbifer elongatus</name>
    <dbReference type="NCBI Taxonomy" id="86173"/>
    <lineage>
        <taxon>Bacteria</taxon>
        <taxon>Pseudomonadati</taxon>
        <taxon>Pseudomonadota</taxon>
        <taxon>Gammaproteobacteria</taxon>
        <taxon>Cellvibrionales</taxon>
        <taxon>Microbulbiferaceae</taxon>
        <taxon>Microbulbifer</taxon>
    </lineage>
</organism>
<dbReference type="Gene3D" id="2.60.200.20">
    <property type="match status" value="1"/>
</dbReference>
<dbReference type="Pfam" id="PF01590">
    <property type="entry name" value="GAF"/>
    <property type="match status" value="1"/>
</dbReference>
<evidence type="ECO:0000259" key="1">
    <source>
        <dbReference type="PROSITE" id="PS50006"/>
    </source>
</evidence>
<dbReference type="Gene3D" id="3.30.450.40">
    <property type="match status" value="1"/>
</dbReference>
<dbReference type="RefSeq" id="WP_255875726.1">
    <property type="nucleotide sequence ID" value="NZ_JACASI010000041.1"/>
</dbReference>
<keyword evidence="3" id="KW-1185">Reference proteome</keyword>
<name>A0ABT1P6U1_9GAMM</name>
<dbReference type="SMART" id="SM00065">
    <property type="entry name" value="GAF"/>
    <property type="match status" value="1"/>
</dbReference>
<comment type="caution">
    <text evidence="2">The sequence shown here is derived from an EMBL/GenBank/DDBJ whole genome shotgun (WGS) entry which is preliminary data.</text>
</comment>
<dbReference type="PROSITE" id="PS50006">
    <property type="entry name" value="FHA_DOMAIN"/>
    <property type="match status" value="1"/>
</dbReference>
<dbReference type="InterPro" id="IPR003018">
    <property type="entry name" value="GAF"/>
</dbReference>
<dbReference type="Proteomes" id="UP001205566">
    <property type="component" value="Unassembled WGS sequence"/>
</dbReference>
<dbReference type="Pfam" id="PF00498">
    <property type="entry name" value="FHA"/>
    <property type="match status" value="1"/>
</dbReference>
<protein>
    <submittedName>
        <fullName evidence="2">GAF domain-containing protein</fullName>
    </submittedName>
</protein>
<accession>A0ABT1P6U1</accession>
<sequence length="292" mass="32230">MPAQFSIYYPRRPVKEVRLEDNRVYRLGRGTDCNLQLDNPSVSRLHAELKQVKGVWTLRDLASKNGTKLHGSNIRVAQLTDDCWLSVGELQARFQLLGEHQLERIHGQNTRRWQHCEEIGKQLSDSSDLEQMLARVLEGVVQLAGTDRAFILLKDSTDNLSISAMHGVTPEALQCADFAGSRSAVAEVLKSGRPLVTSDSLDHQFLSSQPSIQLNAIRALACLPLVMDDKQLGVIYTDSLLLGKGITELDLSILEAMADNASMAIAATLLKADLDQLNRCTADTQIPSLSAW</sequence>
<dbReference type="EMBL" id="JACASI010000041">
    <property type="protein sequence ID" value="MCQ3830839.1"/>
    <property type="molecule type" value="Genomic_DNA"/>
</dbReference>
<proteinExistence type="predicted"/>
<gene>
    <name evidence="2" type="ORF">HXX02_15480</name>
</gene>
<feature type="domain" description="FHA" evidence="1">
    <location>
        <begin position="25"/>
        <end position="74"/>
    </location>
</feature>
<dbReference type="InterPro" id="IPR000253">
    <property type="entry name" value="FHA_dom"/>
</dbReference>
<dbReference type="CDD" id="cd00060">
    <property type="entry name" value="FHA"/>
    <property type="match status" value="1"/>
</dbReference>
<dbReference type="InterPro" id="IPR008984">
    <property type="entry name" value="SMAD_FHA_dom_sf"/>
</dbReference>
<evidence type="ECO:0000313" key="3">
    <source>
        <dbReference type="Proteomes" id="UP001205566"/>
    </source>
</evidence>